<dbReference type="EMBL" id="BMPD01000007">
    <property type="protein sequence ID" value="GGK79973.1"/>
    <property type="molecule type" value="Genomic_DNA"/>
</dbReference>
<evidence type="ECO:0000256" key="1">
    <source>
        <dbReference type="SAM" id="MobiDB-lite"/>
    </source>
</evidence>
<sequence length="70" mass="7839">MDRKTRQTTVVRLNLTELEIDHPDMTQTTRCFATVKGDSKLADSGATTLGSYNGGQQPSVMTDDRSRDYR</sequence>
<gene>
    <name evidence="2" type="ORF">GCM10009067_35360</name>
</gene>
<dbReference type="AlphaFoldDB" id="A0A830EVH2"/>
<reference evidence="2" key="2">
    <citation type="submission" date="2020-09" db="EMBL/GenBank/DDBJ databases">
        <authorList>
            <person name="Sun Q."/>
            <person name="Ohkuma M."/>
        </authorList>
    </citation>
    <scope>NUCLEOTIDE SEQUENCE</scope>
    <source>
        <strain evidence="2">JCM 19018</strain>
    </source>
</reference>
<feature type="region of interest" description="Disordered" evidence="1">
    <location>
        <begin position="45"/>
        <end position="70"/>
    </location>
</feature>
<name>A0A830EVH2_9EURY</name>
<protein>
    <submittedName>
        <fullName evidence="2">Uncharacterized protein</fullName>
    </submittedName>
</protein>
<evidence type="ECO:0000313" key="3">
    <source>
        <dbReference type="Proteomes" id="UP000614221"/>
    </source>
</evidence>
<dbReference type="Proteomes" id="UP000614221">
    <property type="component" value="Unassembled WGS sequence"/>
</dbReference>
<comment type="caution">
    <text evidence="2">The sequence shown here is derived from an EMBL/GenBank/DDBJ whole genome shotgun (WGS) entry which is preliminary data.</text>
</comment>
<proteinExistence type="predicted"/>
<organism evidence="2 3">
    <name type="scientific">Haloarcula sebkhae</name>
    <dbReference type="NCBI Taxonomy" id="932660"/>
    <lineage>
        <taxon>Archaea</taxon>
        <taxon>Methanobacteriati</taxon>
        <taxon>Methanobacteriota</taxon>
        <taxon>Stenosarchaea group</taxon>
        <taxon>Halobacteria</taxon>
        <taxon>Halobacteriales</taxon>
        <taxon>Haloarculaceae</taxon>
        <taxon>Haloarcula</taxon>
    </lineage>
</organism>
<accession>A0A830EVH2</accession>
<feature type="compositionally biased region" description="Polar residues" evidence="1">
    <location>
        <begin position="45"/>
        <end position="60"/>
    </location>
</feature>
<evidence type="ECO:0000313" key="2">
    <source>
        <dbReference type="EMBL" id="GGK79973.1"/>
    </source>
</evidence>
<reference evidence="2" key="1">
    <citation type="journal article" date="2014" name="Int. J. Syst. Evol. Microbiol.">
        <title>Complete genome sequence of Corynebacterium casei LMG S-19264T (=DSM 44701T), isolated from a smear-ripened cheese.</title>
        <authorList>
            <consortium name="US DOE Joint Genome Institute (JGI-PGF)"/>
            <person name="Walter F."/>
            <person name="Albersmeier A."/>
            <person name="Kalinowski J."/>
            <person name="Ruckert C."/>
        </authorList>
    </citation>
    <scope>NUCLEOTIDE SEQUENCE</scope>
    <source>
        <strain evidence="2">JCM 19018</strain>
    </source>
</reference>